<comment type="caution">
    <text evidence="7">The sequence shown here is derived from an EMBL/GenBank/DDBJ whole genome shotgun (WGS) entry which is preliminary data.</text>
</comment>
<keyword evidence="8" id="KW-1185">Reference proteome</keyword>
<feature type="binding site" evidence="4">
    <location>
        <position position="164"/>
    </location>
    <ligand>
        <name>Mg(2+)</name>
        <dbReference type="ChEBI" id="CHEBI:18420"/>
    </ligand>
</feature>
<comment type="pathway">
    <text evidence="4">Quinol/quinone metabolism; menaquinone biosynthesis.</text>
</comment>
<evidence type="ECO:0000313" key="8">
    <source>
        <dbReference type="Proteomes" id="UP000036270"/>
    </source>
</evidence>
<comment type="function">
    <text evidence="4">Converts 2-succinyl-6-hydroxy-2,4-cyclohexadiene-1-carboxylate (SHCHC) to 2-succinylbenzoate (OSB).</text>
</comment>
<dbReference type="NCBIfam" id="TIGR01927">
    <property type="entry name" value="menC_gam_Gplu"/>
    <property type="match status" value="1"/>
</dbReference>
<reference evidence="7 8" key="1">
    <citation type="submission" date="2014-12" db="EMBL/GenBank/DDBJ databases">
        <title>Reclassification of Actinobacillus muris as Muribacter muris.</title>
        <authorList>
            <person name="Christensen H."/>
            <person name="Nicklas W."/>
            <person name="Bisgaard M."/>
        </authorList>
    </citation>
    <scope>NUCLEOTIDE SEQUENCE [LARGE SCALE GENOMIC DNA]</scope>
    <source>
        <strain evidence="7 8">Ackerman80-443D</strain>
    </source>
</reference>
<evidence type="ECO:0000256" key="2">
    <source>
        <dbReference type="ARBA" id="ARBA00022842"/>
    </source>
</evidence>
<dbReference type="InterPro" id="IPR010196">
    <property type="entry name" value="OSB_synthase_MenC1"/>
</dbReference>
<keyword evidence="2 4" id="KW-0460">Magnesium</keyword>
<dbReference type="GO" id="GO:0043748">
    <property type="term" value="F:O-succinylbenzoate synthase activity"/>
    <property type="evidence" value="ECO:0007669"/>
    <property type="project" value="UniProtKB-EC"/>
</dbReference>
<proteinExistence type="inferred from homology"/>
<comment type="similarity">
    <text evidence="4">Belongs to the mandelate racemase/muconate lactonizing enzyme family. MenC type 1 subfamily.</text>
</comment>
<dbReference type="InterPro" id="IPR029065">
    <property type="entry name" value="Enolase_C-like"/>
</dbReference>
<dbReference type="Pfam" id="PF13378">
    <property type="entry name" value="MR_MLE_C"/>
    <property type="match status" value="1"/>
</dbReference>
<dbReference type="InterPro" id="IPR036849">
    <property type="entry name" value="Enolase-like_C_sf"/>
</dbReference>
<dbReference type="InterPro" id="IPR013342">
    <property type="entry name" value="Mandelate_racemase_C"/>
</dbReference>
<gene>
    <name evidence="4" type="primary">menC</name>
    <name evidence="7" type="ORF">RO21_04865</name>
</gene>
<comment type="pathway">
    <text evidence="4">Quinol/quinone metabolism; 1,4-dihydroxy-2-naphthoate biosynthesis; 1,4-dihydroxy-2-naphthoate from chorismate: step 4/7.</text>
</comment>
<dbReference type="SFLD" id="SFLDF00009">
    <property type="entry name" value="o-succinylbenzoate_synthase"/>
    <property type="match status" value="1"/>
</dbReference>
<dbReference type="Pfam" id="PF21508">
    <property type="entry name" value="MenC_N"/>
    <property type="match status" value="1"/>
</dbReference>
<feature type="binding site" evidence="4">
    <location>
        <position position="193"/>
    </location>
    <ligand>
        <name>Mg(2+)</name>
        <dbReference type="ChEBI" id="CHEBI:18420"/>
    </ligand>
</feature>
<feature type="domain" description="Mandelate racemase/muconate lactonizing enzyme C-terminal" evidence="6">
    <location>
        <begin position="117"/>
        <end position="212"/>
    </location>
</feature>
<dbReference type="UniPathway" id="UPA00079"/>
<dbReference type="Gene3D" id="3.20.20.120">
    <property type="entry name" value="Enolase-like C-terminal domain"/>
    <property type="match status" value="1"/>
</dbReference>
<feature type="binding site" evidence="4">
    <location>
        <position position="216"/>
    </location>
    <ligand>
        <name>Mg(2+)</name>
        <dbReference type="ChEBI" id="CHEBI:18420"/>
    </ligand>
</feature>
<evidence type="ECO:0000256" key="5">
    <source>
        <dbReference type="NCBIfam" id="TIGR01927"/>
    </source>
</evidence>
<dbReference type="EMBL" id="JWIZ01000024">
    <property type="protein sequence ID" value="KMK51682.1"/>
    <property type="molecule type" value="Genomic_DNA"/>
</dbReference>
<evidence type="ECO:0000256" key="3">
    <source>
        <dbReference type="ARBA" id="ARBA00023239"/>
    </source>
</evidence>
<dbReference type="InterPro" id="IPR029017">
    <property type="entry name" value="Enolase-like_N"/>
</dbReference>
<organism evidence="7 8">
    <name type="scientific">Muribacter muris</name>
    <dbReference type="NCBI Taxonomy" id="67855"/>
    <lineage>
        <taxon>Bacteria</taxon>
        <taxon>Pseudomonadati</taxon>
        <taxon>Pseudomonadota</taxon>
        <taxon>Gammaproteobacteria</taxon>
        <taxon>Pasteurellales</taxon>
        <taxon>Pasteurellaceae</taxon>
        <taxon>Muribacter</taxon>
    </lineage>
</organism>
<dbReference type="InterPro" id="IPR041338">
    <property type="entry name" value="OSBS_N"/>
</dbReference>
<protein>
    <recommendedName>
        <fullName evidence="4 5">o-succinylbenzoate synthase</fullName>
        <shortName evidence="4">OSB synthase</shortName>
        <shortName evidence="4">OSBS</shortName>
        <ecNumber evidence="4 5">4.2.1.113</ecNumber>
    </recommendedName>
    <alternativeName>
        <fullName evidence="4">4-(2'-carboxyphenyl)-4-oxybutyric acid synthase</fullName>
    </alternativeName>
    <alternativeName>
        <fullName evidence="4">o-succinylbenzoic acid synthase</fullName>
    </alternativeName>
</protein>
<dbReference type="PANTHER" id="PTHR48073:SF2">
    <property type="entry name" value="O-SUCCINYLBENZOATE SYNTHASE"/>
    <property type="match status" value="1"/>
</dbReference>
<dbReference type="Gene3D" id="3.30.390.10">
    <property type="entry name" value="Enolase-like, N-terminal domain"/>
    <property type="match status" value="1"/>
</dbReference>
<sequence>MRRVNCYRYTIPVETGVILRQRRLKQREGLLVELHENGQVGWGEIAPLPEFSGEDLPQAEQQLKQWRINWLNGQDDDLDRQYAPSVAFGISCALAELQGDLGSEGCYDTAPLCYGDPDELYAKLQQMSGEKVAKMKVGLYEANRDGLIADMFLTAIPDLKLRLDANRAWTLEKAAQFAAKIAESNKKRIQFIEEPCRTPAMSMQFAAQHNIAIAWDETTREPNLFAKKSDHLTAFIIKPTLFGSLQKCISLIEYAHKQGLTAVISSSIESSLALTQLARFAAQYTPDTTPGLDTLNLMQTQLLRRWQNSPLPLADLNSPFITPLAL</sequence>
<dbReference type="GO" id="GO:0000287">
    <property type="term" value="F:magnesium ion binding"/>
    <property type="evidence" value="ECO:0007669"/>
    <property type="project" value="UniProtKB-UniRule"/>
</dbReference>
<feature type="active site" description="Proton donor" evidence="4">
    <location>
        <position position="136"/>
    </location>
</feature>
<dbReference type="SFLD" id="SFLDS00001">
    <property type="entry name" value="Enolase"/>
    <property type="match status" value="1"/>
</dbReference>
<keyword evidence="3 4" id="KW-0456">Lyase</keyword>
<dbReference type="SMART" id="SM00922">
    <property type="entry name" value="MR_MLE"/>
    <property type="match status" value="1"/>
</dbReference>
<accession>A0A0J5S4E9</accession>
<keyword evidence="1 4" id="KW-0479">Metal-binding</keyword>
<dbReference type="AlphaFoldDB" id="A0A0J5S4E9"/>
<feature type="active site" description="Proton acceptor" evidence="4">
    <location>
        <position position="238"/>
    </location>
</feature>
<dbReference type="UniPathway" id="UPA01057">
    <property type="reaction ID" value="UER00165"/>
</dbReference>
<evidence type="ECO:0000259" key="6">
    <source>
        <dbReference type="SMART" id="SM00922"/>
    </source>
</evidence>
<dbReference type="GO" id="GO:0009234">
    <property type="term" value="P:menaquinone biosynthetic process"/>
    <property type="evidence" value="ECO:0007669"/>
    <property type="project" value="UniProtKB-UniRule"/>
</dbReference>
<evidence type="ECO:0000313" key="7">
    <source>
        <dbReference type="EMBL" id="KMK51682.1"/>
    </source>
</evidence>
<dbReference type="STRING" id="67855.RO21_04865"/>
<dbReference type="SUPFAM" id="SSF54826">
    <property type="entry name" value="Enolase N-terminal domain-like"/>
    <property type="match status" value="1"/>
</dbReference>
<dbReference type="SFLD" id="SFLDG00180">
    <property type="entry name" value="muconate_cycloisomerase"/>
    <property type="match status" value="1"/>
</dbReference>
<evidence type="ECO:0000256" key="1">
    <source>
        <dbReference type="ARBA" id="ARBA00022723"/>
    </source>
</evidence>
<dbReference type="RefSeq" id="WP_047976671.1">
    <property type="nucleotide sequence ID" value="NZ_JWIZ01000024.1"/>
</dbReference>
<dbReference type="NCBIfam" id="NF003473">
    <property type="entry name" value="PRK05105.1"/>
    <property type="match status" value="1"/>
</dbReference>
<comment type="catalytic activity">
    <reaction evidence="4">
        <text>(1R,6R)-6-hydroxy-2-succinyl-cyclohexa-2,4-diene-1-carboxylate = 2-succinylbenzoate + H2O</text>
        <dbReference type="Rhea" id="RHEA:10196"/>
        <dbReference type="ChEBI" id="CHEBI:15377"/>
        <dbReference type="ChEBI" id="CHEBI:18325"/>
        <dbReference type="ChEBI" id="CHEBI:58689"/>
        <dbReference type="EC" id="4.2.1.113"/>
    </reaction>
</comment>
<keyword evidence="4" id="KW-0474">Menaquinone biosynthesis</keyword>
<dbReference type="CDD" id="cd03320">
    <property type="entry name" value="OSBS"/>
    <property type="match status" value="1"/>
</dbReference>
<dbReference type="PATRIC" id="fig|67855.3.peg.833"/>
<name>A0A0J5S4E9_9PAST</name>
<evidence type="ECO:0000256" key="4">
    <source>
        <dbReference type="HAMAP-Rule" id="MF_00470"/>
    </source>
</evidence>
<dbReference type="EC" id="4.2.1.113" evidence="4 5"/>
<dbReference type="SUPFAM" id="SSF51604">
    <property type="entry name" value="Enolase C-terminal domain-like"/>
    <property type="match status" value="1"/>
</dbReference>
<dbReference type="HAMAP" id="MF_00470">
    <property type="entry name" value="MenC_1"/>
    <property type="match status" value="1"/>
</dbReference>
<dbReference type="PANTHER" id="PTHR48073">
    <property type="entry name" value="O-SUCCINYLBENZOATE SYNTHASE-RELATED"/>
    <property type="match status" value="1"/>
</dbReference>
<comment type="cofactor">
    <cofactor evidence="4">
        <name>a divalent metal cation</name>
        <dbReference type="ChEBI" id="CHEBI:60240"/>
    </cofactor>
</comment>
<dbReference type="Proteomes" id="UP000036270">
    <property type="component" value="Unassembled WGS sequence"/>
</dbReference>